<protein>
    <submittedName>
        <fullName evidence="4">Hydrogenase nickel incorporation protein HypA/HybF</fullName>
    </submittedName>
</protein>
<dbReference type="Pfam" id="PF01155">
    <property type="entry name" value="HypA"/>
    <property type="match status" value="1"/>
</dbReference>
<dbReference type="InterPro" id="IPR000688">
    <property type="entry name" value="HypA/HybF"/>
</dbReference>
<keyword evidence="1" id="KW-0533">Nickel</keyword>
<dbReference type="EMBL" id="JAVDQY010000001">
    <property type="protein sequence ID" value="MDR6525658.1"/>
    <property type="molecule type" value="Genomic_DNA"/>
</dbReference>
<keyword evidence="2" id="KW-0479">Metal-binding</keyword>
<evidence type="ECO:0000313" key="5">
    <source>
        <dbReference type="Proteomes" id="UP001184861"/>
    </source>
</evidence>
<evidence type="ECO:0000256" key="1">
    <source>
        <dbReference type="ARBA" id="ARBA00022596"/>
    </source>
</evidence>
<dbReference type="GO" id="GO:0008270">
    <property type="term" value="F:zinc ion binding"/>
    <property type="evidence" value="ECO:0007669"/>
    <property type="project" value="TreeGrafter"/>
</dbReference>
<sequence>MHELSIVKDIFDTLEEHYNAKVEDIQQIQVTAGLLSNVQPVLIQNAFDAFIADQPRYREMELEVLVNDIIAHCEHCHKDFPVRYHRFVCDDCETPSSHIVQGNELFISKVIFKQKDHSYVNS</sequence>
<reference evidence="4" key="1">
    <citation type="submission" date="2023-07" db="EMBL/GenBank/DDBJ databases">
        <title>Sorghum-associated microbial communities from plants grown in Nebraska, USA.</title>
        <authorList>
            <person name="Schachtman D."/>
        </authorList>
    </citation>
    <scope>NUCLEOTIDE SEQUENCE</scope>
    <source>
        <strain evidence="4">DS2360</strain>
    </source>
</reference>
<dbReference type="RefSeq" id="WP_309945120.1">
    <property type="nucleotide sequence ID" value="NZ_JAVDQY010000001.1"/>
</dbReference>
<dbReference type="AlphaFoldDB" id="A0AAE3Y5A1"/>
<dbReference type="PANTHER" id="PTHR34535:SF3">
    <property type="entry name" value="HYDROGENASE MATURATION FACTOR HYPA"/>
    <property type="match status" value="1"/>
</dbReference>
<evidence type="ECO:0000256" key="3">
    <source>
        <dbReference type="ARBA" id="ARBA00022833"/>
    </source>
</evidence>
<dbReference type="Proteomes" id="UP001184861">
    <property type="component" value="Unassembled WGS sequence"/>
</dbReference>
<keyword evidence="3" id="KW-0862">Zinc</keyword>
<accession>A0AAE3Y5A1</accession>
<proteinExistence type="predicted"/>
<dbReference type="PANTHER" id="PTHR34535">
    <property type="entry name" value="HYDROGENASE MATURATION FACTOR HYPA"/>
    <property type="match status" value="1"/>
</dbReference>
<comment type="caution">
    <text evidence="4">The sequence shown here is derived from an EMBL/GenBank/DDBJ whole genome shotgun (WGS) entry which is preliminary data.</text>
</comment>
<evidence type="ECO:0000256" key="2">
    <source>
        <dbReference type="ARBA" id="ARBA00022723"/>
    </source>
</evidence>
<organism evidence="4 5">
    <name type="scientific">Chryseobacterium rhizosphaerae</name>
    <dbReference type="NCBI Taxonomy" id="395937"/>
    <lineage>
        <taxon>Bacteria</taxon>
        <taxon>Pseudomonadati</taxon>
        <taxon>Bacteroidota</taxon>
        <taxon>Flavobacteriia</taxon>
        <taxon>Flavobacteriales</taxon>
        <taxon>Weeksellaceae</taxon>
        <taxon>Chryseobacterium group</taxon>
        <taxon>Chryseobacterium</taxon>
    </lineage>
</organism>
<name>A0AAE3Y5A1_9FLAO</name>
<dbReference type="PIRSF" id="PIRSF004761">
    <property type="entry name" value="Hydrgn_mat_HypA"/>
    <property type="match status" value="1"/>
</dbReference>
<evidence type="ECO:0000313" key="4">
    <source>
        <dbReference type="EMBL" id="MDR6525658.1"/>
    </source>
</evidence>
<gene>
    <name evidence="4" type="ORF">J2787_001028</name>
</gene>
<dbReference type="Gene3D" id="3.30.2320.80">
    <property type="match status" value="1"/>
</dbReference>
<dbReference type="GO" id="GO:0016151">
    <property type="term" value="F:nickel cation binding"/>
    <property type="evidence" value="ECO:0007669"/>
    <property type="project" value="InterPro"/>
</dbReference>
<dbReference type="GO" id="GO:0051604">
    <property type="term" value="P:protein maturation"/>
    <property type="evidence" value="ECO:0007669"/>
    <property type="project" value="InterPro"/>
</dbReference>